<proteinExistence type="predicted"/>
<accession>A0A654LTH1</accession>
<name>A0A654LTH1_9ARCH</name>
<evidence type="ECO:0000313" key="1">
    <source>
        <dbReference type="EMBL" id="ALI34668.1"/>
    </source>
</evidence>
<dbReference type="RefSeq" id="WP_231100184.1">
    <property type="nucleotide sequence ID" value="NZ_CP012850.1"/>
</dbReference>
<reference evidence="2" key="1">
    <citation type="submission" date="2015-10" db="EMBL/GenBank/DDBJ databases">
        <title>Niche specialization of a soil ammonia-oxidizing archaeon, Candidatus Nitrosocosmicus oleophilus.</title>
        <authorList>
            <person name="Jung M.-Y."/>
            <person name="Rhee S.-K."/>
        </authorList>
    </citation>
    <scope>NUCLEOTIDE SEQUENCE [LARGE SCALE GENOMIC DNA]</scope>
    <source>
        <strain evidence="2">MY3</strain>
    </source>
</reference>
<dbReference type="KEGG" id="taa:NMY3_00455"/>
<dbReference type="GeneID" id="60420627"/>
<gene>
    <name evidence="1" type="ORF">NMY3_00455</name>
</gene>
<evidence type="ECO:0000313" key="2">
    <source>
        <dbReference type="Proteomes" id="UP000058925"/>
    </source>
</evidence>
<organism evidence="1 2">
    <name type="scientific">Candidatus Nitrosocosmicus oleophilus</name>
    <dbReference type="NCBI Taxonomy" id="1353260"/>
    <lineage>
        <taxon>Archaea</taxon>
        <taxon>Nitrososphaerota</taxon>
        <taxon>Nitrososphaeria</taxon>
        <taxon>Nitrososphaerales</taxon>
        <taxon>Nitrososphaeraceae</taxon>
        <taxon>Candidatus Nitrosocosmicus</taxon>
    </lineage>
</organism>
<dbReference type="Proteomes" id="UP000058925">
    <property type="component" value="Chromosome"/>
</dbReference>
<sequence>MSILPQFRFFFVIGLIILGLGSVSNIDVFGQMEQTSNNFDKAKSSSDEAISLIDSLKGSSLLDSVVEGMQNFSFPIANQSDNNNNDNEISQTLDSALNYLGQNSTTLNITAVSPNKNNITTSDNNNNSTNDDNITSYSNNNKNIENMQSMTILPYPMTISSKDYIPLYSSMPLKILNGNILAKLPCNSTNPLLQIVGTSADNNVFPIQMNLVSNFSKLGSMCMYQSLIPNDLSNLLYSHTITNIYLYNPLDFSLEVPTTTSIFIGIQKLTE</sequence>
<protein>
    <submittedName>
        <fullName evidence="1">Uncharacterized protein</fullName>
    </submittedName>
</protein>
<dbReference type="EMBL" id="CP012850">
    <property type="protein sequence ID" value="ALI34668.1"/>
    <property type="molecule type" value="Genomic_DNA"/>
</dbReference>
<keyword evidence="2" id="KW-1185">Reference proteome</keyword>
<dbReference type="AlphaFoldDB" id="A0A654LTH1"/>